<sequence length="690" mass="77740">MSSKRAAPSPPGICSSKRSRPEPASVEDDELDYGDDPLEDEEEHEAERHSNHEGDSDQGSSHRGDGGARDDDDYEEEEAGDDEDDDDESKNPNRGGHRRRRRAAGSGNPFAGDSSDDGASDSGISDGRLSRSSPVRSDDEKGLPLNKNSDAIDDAIENELAHYKTAAKKRAVKKEMLRFLRRMRRNDEEHRVWVDRHARMSKEQVLAPLEPAFTDKWTEDDEASLVREVRQDRYYQWLRTQLRLPKGKNNSFEPMWQKTLGLRRCRPTDIIGANNYLQYAATPGKTLGGRTYPEPIWTGKFCQRLVRLVVCFPGDDVQMVALFLRWAVACRINDRRCMPLLVENTAEGFFLELERQIKERDGRKSLPRIHHDVRQTFRDDETKLPWYSDVLRNIEKLLYSEDTPKTRGPVGCRWEDFVPYQVTTEDLGAVIRAFDSVRKQGIAVFANSGDTAKVVGDHRKFAGIWHPKTPKEFQEVLCKVYLSEQRLLLQRHRSAERDQRRSERHAPESDQNDAEALGFPEEERSMAGEEKVVEEEEQVVDDEMPQPRDDSHNFFDPEMDVEPQVAGGVKDAALVVAAAAPAAVVAPASAPGSAPAPTPAPAPADAPEDDALAQPRDFPDQHITWANVGNRTNKQRHVHPETQHLHLPAEGMRLEDHDVASLSAMTGNLHLVPPRAVRLGDNLCREHGAL</sequence>
<proteinExistence type="predicted"/>
<dbReference type="EMBL" id="JAPCWZ010000006">
    <property type="protein sequence ID" value="KAK8858971.1"/>
    <property type="molecule type" value="Genomic_DNA"/>
</dbReference>
<reference evidence="2 3" key="1">
    <citation type="journal article" date="2024" name="IMA Fungus">
        <title>Apiospora arundinis, a panoply of carbohydrate-active enzymes and secondary metabolites.</title>
        <authorList>
            <person name="Sorensen T."/>
            <person name="Petersen C."/>
            <person name="Muurmann A.T."/>
            <person name="Christiansen J.V."/>
            <person name="Brundto M.L."/>
            <person name="Overgaard C.K."/>
            <person name="Boysen A.T."/>
            <person name="Wollenberg R.D."/>
            <person name="Larsen T.O."/>
            <person name="Sorensen J.L."/>
            <person name="Nielsen K.L."/>
            <person name="Sondergaard T.E."/>
        </authorList>
    </citation>
    <scope>NUCLEOTIDE SEQUENCE [LARGE SCALE GENOMIC DNA]</scope>
    <source>
        <strain evidence="2 3">AAU 773</strain>
    </source>
</reference>
<feature type="compositionally biased region" description="Basic and acidic residues" evidence="1">
    <location>
        <begin position="45"/>
        <end position="69"/>
    </location>
</feature>
<accession>A0ABR2I7W7</accession>
<feature type="compositionally biased region" description="Acidic residues" evidence="1">
    <location>
        <begin position="70"/>
        <end position="88"/>
    </location>
</feature>
<feature type="compositionally biased region" description="Basic and acidic residues" evidence="1">
    <location>
        <begin position="545"/>
        <end position="554"/>
    </location>
</feature>
<organism evidence="2 3">
    <name type="scientific">Apiospora arundinis</name>
    <dbReference type="NCBI Taxonomy" id="335852"/>
    <lineage>
        <taxon>Eukaryota</taxon>
        <taxon>Fungi</taxon>
        <taxon>Dikarya</taxon>
        <taxon>Ascomycota</taxon>
        <taxon>Pezizomycotina</taxon>
        <taxon>Sordariomycetes</taxon>
        <taxon>Xylariomycetidae</taxon>
        <taxon>Amphisphaeriales</taxon>
        <taxon>Apiosporaceae</taxon>
        <taxon>Apiospora</taxon>
    </lineage>
</organism>
<gene>
    <name evidence="2" type="ORF">PGQ11_009705</name>
</gene>
<evidence type="ECO:0000256" key="1">
    <source>
        <dbReference type="SAM" id="MobiDB-lite"/>
    </source>
</evidence>
<evidence type="ECO:0000313" key="3">
    <source>
        <dbReference type="Proteomes" id="UP001390339"/>
    </source>
</evidence>
<feature type="compositionally biased region" description="Basic and acidic residues" evidence="1">
    <location>
        <begin position="493"/>
        <end position="508"/>
    </location>
</feature>
<comment type="caution">
    <text evidence="2">The sequence shown here is derived from an EMBL/GenBank/DDBJ whole genome shotgun (WGS) entry which is preliminary data.</text>
</comment>
<feature type="region of interest" description="Disordered" evidence="1">
    <location>
        <begin position="1"/>
        <end position="148"/>
    </location>
</feature>
<feature type="compositionally biased region" description="Acidic residues" evidence="1">
    <location>
        <begin position="25"/>
        <end position="44"/>
    </location>
</feature>
<feature type="compositionally biased region" description="Pro residues" evidence="1">
    <location>
        <begin position="594"/>
        <end position="604"/>
    </location>
</feature>
<feature type="region of interest" description="Disordered" evidence="1">
    <location>
        <begin position="492"/>
        <end position="554"/>
    </location>
</feature>
<feature type="compositionally biased region" description="Acidic residues" evidence="1">
    <location>
        <begin position="532"/>
        <end position="544"/>
    </location>
</feature>
<feature type="compositionally biased region" description="Basic and acidic residues" evidence="1">
    <location>
        <begin position="521"/>
        <end position="531"/>
    </location>
</feature>
<dbReference type="Proteomes" id="UP001390339">
    <property type="component" value="Unassembled WGS sequence"/>
</dbReference>
<feature type="region of interest" description="Disordered" evidence="1">
    <location>
        <begin position="588"/>
        <end position="615"/>
    </location>
</feature>
<name>A0ABR2I7W7_9PEZI</name>
<keyword evidence="3" id="KW-1185">Reference proteome</keyword>
<protein>
    <submittedName>
        <fullName evidence="2">Uncharacterized protein</fullName>
    </submittedName>
</protein>
<evidence type="ECO:0000313" key="2">
    <source>
        <dbReference type="EMBL" id="KAK8858971.1"/>
    </source>
</evidence>
<feature type="compositionally biased region" description="Low complexity" evidence="1">
    <location>
        <begin position="104"/>
        <end position="113"/>
    </location>
</feature>